<evidence type="ECO:0000256" key="3">
    <source>
        <dbReference type="ARBA" id="ARBA00022630"/>
    </source>
</evidence>
<protein>
    <recommendedName>
        <fullName evidence="2 8">Thioredoxin reductase</fullName>
        <ecNumber evidence="8">1.8.1.9</ecNumber>
    </recommendedName>
</protein>
<evidence type="ECO:0000256" key="8">
    <source>
        <dbReference type="RuleBase" id="RU003880"/>
    </source>
</evidence>
<comment type="caution">
    <text evidence="11">The sequence shown here is derived from an EMBL/GenBank/DDBJ whole genome shotgun (WGS) entry which is preliminary data.</text>
</comment>
<comment type="subunit">
    <text evidence="8">Homodimer.</text>
</comment>
<dbReference type="EMBL" id="JAVRQI010000010">
    <property type="protein sequence ID" value="MDT1062950.1"/>
    <property type="molecule type" value="Genomic_DNA"/>
</dbReference>
<comment type="similarity">
    <text evidence="1 8">Belongs to the class-II pyridine nucleotide-disulfide oxidoreductase family.</text>
</comment>
<evidence type="ECO:0000256" key="2">
    <source>
        <dbReference type="ARBA" id="ARBA00018719"/>
    </source>
</evidence>
<keyword evidence="6" id="KW-1015">Disulfide bond</keyword>
<feature type="domain" description="FAD/NAD(P)-binding" evidence="10">
    <location>
        <begin position="18"/>
        <end position="308"/>
    </location>
</feature>
<dbReference type="Pfam" id="PF07992">
    <property type="entry name" value="Pyr_redox_2"/>
    <property type="match status" value="1"/>
</dbReference>
<reference evidence="12" key="1">
    <citation type="submission" date="2023-07" db="EMBL/GenBank/DDBJ databases">
        <title>Characterization of two Paracoccaceae strains isolated from Phycosphere and proposal of Xinfangfangia lacusdiani sp. nov.</title>
        <authorList>
            <person name="Deng Y."/>
            <person name="Zhang Y.Q."/>
        </authorList>
    </citation>
    <scope>NUCLEOTIDE SEQUENCE [LARGE SCALE GENOMIC DNA]</scope>
    <source>
        <strain evidence="12">CPCC 101403</strain>
    </source>
</reference>
<dbReference type="Proteomes" id="UP001251085">
    <property type="component" value="Unassembled WGS sequence"/>
</dbReference>
<dbReference type="PRINTS" id="PR00368">
    <property type="entry name" value="FADPNR"/>
</dbReference>
<evidence type="ECO:0000256" key="6">
    <source>
        <dbReference type="ARBA" id="ARBA00023157"/>
    </source>
</evidence>
<evidence type="ECO:0000313" key="12">
    <source>
        <dbReference type="Proteomes" id="UP001251085"/>
    </source>
</evidence>
<keyword evidence="5 8" id="KW-0560">Oxidoreductase</keyword>
<proteinExistence type="inferred from homology"/>
<dbReference type="SUPFAM" id="SSF51905">
    <property type="entry name" value="FAD/NAD(P)-binding domain"/>
    <property type="match status" value="1"/>
</dbReference>
<keyword evidence="12" id="KW-1185">Reference proteome</keyword>
<name>A0ABU3EFP9_9RHOB</name>
<accession>A0ABU3EFP9</accession>
<dbReference type="InterPro" id="IPR005982">
    <property type="entry name" value="Thioredox_Rdtase"/>
</dbReference>
<dbReference type="PRINTS" id="PR00469">
    <property type="entry name" value="PNDRDTASEII"/>
</dbReference>
<dbReference type="PANTHER" id="PTHR48105">
    <property type="entry name" value="THIOREDOXIN REDUCTASE 1-RELATED-RELATED"/>
    <property type="match status" value="1"/>
</dbReference>
<comment type="cofactor">
    <cofactor evidence="9">
        <name>FAD</name>
        <dbReference type="ChEBI" id="CHEBI:57692"/>
    </cofactor>
    <text evidence="9">Binds 1 FAD per subunit.</text>
</comment>
<keyword evidence="3 8" id="KW-0285">Flavoprotein</keyword>
<evidence type="ECO:0000259" key="10">
    <source>
        <dbReference type="Pfam" id="PF07992"/>
    </source>
</evidence>
<gene>
    <name evidence="11" type="primary">trxB</name>
    <name evidence="11" type="ORF">RM190_13810</name>
</gene>
<dbReference type="EC" id="1.8.1.9" evidence="8"/>
<sequence length="339" mass="36126">MSHAPADSATPTLPSHSRVLIVGSGPAGYTAAVYASRAMLEPVLIQGMQPGGQLTITTEVENWPGETEIQGPDLMVKMEAHARAMGARIFIDTVTKLDLQVRPFVAHLDSGAKITADAVILATGAQARWLGLDSEEKFKGFGVSACATCDGFFYRNREVAVIGGGNTAVEEALFLTNFASRVTLVHRRDSLRAEKILQERLFKHPKVRVIWDHELVEVQGDSDPLGVTGIRLRHVGNGAEQVVAADGVFIAIGHAPSSELVQGQLELHHGGYVKVEAGSTRTSIPGVFAAGDLTDHIYRQAVTSAGMGCMAALDAERWLAEHHMAGAPNPDTAEIPAEA</sequence>
<evidence type="ECO:0000313" key="11">
    <source>
        <dbReference type="EMBL" id="MDT1062950.1"/>
    </source>
</evidence>
<keyword evidence="4 8" id="KW-0274">FAD</keyword>
<dbReference type="RefSeq" id="WP_311760041.1">
    <property type="nucleotide sequence ID" value="NZ_JAVRQI010000010.1"/>
</dbReference>
<evidence type="ECO:0000256" key="5">
    <source>
        <dbReference type="ARBA" id="ARBA00023002"/>
    </source>
</evidence>
<evidence type="ECO:0000256" key="4">
    <source>
        <dbReference type="ARBA" id="ARBA00022827"/>
    </source>
</evidence>
<dbReference type="InterPro" id="IPR050097">
    <property type="entry name" value="Ferredoxin-NADP_redctase_2"/>
</dbReference>
<comment type="catalytic activity">
    <reaction evidence="8">
        <text>[thioredoxin]-dithiol + NADP(+) = [thioredoxin]-disulfide + NADPH + H(+)</text>
        <dbReference type="Rhea" id="RHEA:20345"/>
        <dbReference type="Rhea" id="RHEA-COMP:10698"/>
        <dbReference type="Rhea" id="RHEA-COMP:10700"/>
        <dbReference type="ChEBI" id="CHEBI:15378"/>
        <dbReference type="ChEBI" id="CHEBI:29950"/>
        <dbReference type="ChEBI" id="CHEBI:50058"/>
        <dbReference type="ChEBI" id="CHEBI:57783"/>
        <dbReference type="ChEBI" id="CHEBI:58349"/>
        <dbReference type="EC" id="1.8.1.9"/>
    </reaction>
</comment>
<evidence type="ECO:0000256" key="9">
    <source>
        <dbReference type="RuleBase" id="RU003881"/>
    </source>
</evidence>
<dbReference type="InterPro" id="IPR023753">
    <property type="entry name" value="FAD/NAD-binding_dom"/>
</dbReference>
<dbReference type="Gene3D" id="3.50.50.60">
    <property type="entry name" value="FAD/NAD(P)-binding domain"/>
    <property type="match status" value="2"/>
</dbReference>
<dbReference type="GO" id="GO:0004791">
    <property type="term" value="F:thioredoxin-disulfide reductase (NADPH) activity"/>
    <property type="evidence" value="ECO:0007669"/>
    <property type="project" value="UniProtKB-EC"/>
</dbReference>
<keyword evidence="7 8" id="KW-0676">Redox-active center</keyword>
<evidence type="ECO:0000256" key="1">
    <source>
        <dbReference type="ARBA" id="ARBA00009333"/>
    </source>
</evidence>
<keyword evidence="9" id="KW-0521">NADP</keyword>
<dbReference type="PROSITE" id="PS00573">
    <property type="entry name" value="PYRIDINE_REDOX_2"/>
    <property type="match status" value="1"/>
</dbReference>
<evidence type="ECO:0000256" key="7">
    <source>
        <dbReference type="ARBA" id="ARBA00023284"/>
    </source>
</evidence>
<dbReference type="InterPro" id="IPR036188">
    <property type="entry name" value="FAD/NAD-bd_sf"/>
</dbReference>
<organism evidence="11 12">
    <name type="scientific">Paracoccus broussonetiae</name>
    <dbReference type="NCBI Taxonomy" id="3075834"/>
    <lineage>
        <taxon>Bacteria</taxon>
        <taxon>Pseudomonadati</taxon>
        <taxon>Pseudomonadota</taxon>
        <taxon>Alphaproteobacteria</taxon>
        <taxon>Rhodobacterales</taxon>
        <taxon>Paracoccaceae</taxon>
        <taxon>Paracoccus</taxon>
    </lineage>
</organism>
<dbReference type="NCBIfam" id="TIGR01292">
    <property type="entry name" value="TRX_reduct"/>
    <property type="match status" value="1"/>
</dbReference>
<dbReference type="InterPro" id="IPR008255">
    <property type="entry name" value="Pyr_nucl-diS_OxRdtase_2_AS"/>
</dbReference>